<keyword evidence="1" id="KW-0472">Membrane</keyword>
<evidence type="ECO:0000313" key="2">
    <source>
        <dbReference type="EMBL" id="CAH2207856.1"/>
    </source>
</evidence>
<comment type="caution">
    <text evidence="2">The sequence shown here is derived from an EMBL/GenBank/DDBJ whole genome shotgun (WGS) entry which is preliminary data.</text>
</comment>
<organism evidence="2 3">
    <name type="scientific">Pararge aegeria aegeria</name>
    <dbReference type="NCBI Taxonomy" id="348720"/>
    <lineage>
        <taxon>Eukaryota</taxon>
        <taxon>Metazoa</taxon>
        <taxon>Ecdysozoa</taxon>
        <taxon>Arthropoda</taxon>
        <taxon>Hexapoda</taxon>
        <taxon>Insecta</taxon>
        <taxon>Pterygota</taxon>
        <taxon>Neoptera</taxon>
        <taxon>Endopterygota</taxon>
        <taxon>Lepidoptera</taxon>
        <taxon>Glossata</taxon>
        <taxon>Ditrysia</taxon>
        <taxon>Papilionoidea</taxon>
        <taxon>Nymphalidae</taxon>
        <taxon>Satyrinae</taxon>
        <taxon>Satyrini</taxon>
        <taxon>Parargina</taxon>
        <taxon>Pararge</taxon>
    </lineage>
</organism>
<proteinExistence type="predicted"/>
<evidence type="ECO:0000313" key="3">
    <source>
        <dbReference type="Proteomes" id="UP000838756"/>
    </source>
</evidence>
<keyword evidence="3" id="KW-1185">Reference proteome</keyword>
<accession>A0A8S4QDX3</accession>
<dbReference type="AlphaFoldDB" id="A0A8S4QDX3"/>
<keyword evidence="1" id="KW-0812">Transmembrane</keyword>
<sequence>MRLGVKFQCELIDLLCNISNASTLNLCAHGRRRAGGQASRRGHRTVAAAKGTRKRTTDDAIGGFIDNCLLSFVVLIITSFIYSPLSFIYKHIKAAVRTPTVVLQDSPRITKVGQHSGIGAP</sequence>
<dbReference type="Proteomes" id="UP000838756">
    <property type="component" value="Unassembled WGS sequence"/>
</dbReference>
<evidence type="ECO:0000256" key="1">
    <source>
        <dbReference type="SAM" id="Phobius"/>
    </source>
</evidence>
<keyword evidence="1" id="KW-1133">Transmembrane helix</keyword>
<feature type="transmembrane region" description="Helical" evidence="1">
    <location>
        <begin position="69"/>
        <end position="89"/>
    </location>
</feature>
<protein>
    <submittedName>
        <fullName evidence="2">Jg19878 protein</fullName>
    </submittedName>
</protein>
<gene>
    <name evidence="2" type="primary">jg19878</name>
    <name evidence="2" type="ORF">PAEG_LOCUS476</name>
</gene>
<dbReference type="EMBL" id="CAKXAJ010001502">
    <property type="protein sequence ID" value="CAH2207856.1"/>
    <property type="molecule type" value="Genomic_DNA"/>
</dbReference>
<reference evidence="2" key="1">
    <citation type="submission" date="2022-03" db="EMBL/GenBank/DDBJ databases">
        <authorList>
            <person name="Lindestad O."/>
        </authorList>
    </citation>
    <scope>NUCLEOTIDE SEQUENCE</scope>
</reference>
<name>A0A8S4QDX3_9NEOP</name>